<dbReference type="Proteomes" id="UP000076079">
    <property type="component" value="Chromosome"/>
</dbReference>
<organism evidence="3 4">
    <name type="scientific">Luteitalea pratensis</name>
    <dbReference type="NCBI Taxonomy" id="1855912"/>
    <lineage>
        <taxon>Bacteria</taxon>
        <taxon>Pseudomonadati</taxon>
        <taxon>Acidobacteriota</taxon>
        <taxon>Vicinamibacteria</taxon>
        <taxon>Vicinamibacterales</taxon>
        <taxon>Vicinamibacteraceae</taxon>
        <taxon>Luteitalea</taxon>
    </lineage>
</organism>
<feature type="domain" description="ThuA-like" evidence="2">
    <location>
        <begin position="28"/>
        <end position="273"/>
    </location>
</feature>
<gene>
    <name evidence="3" type="ORF">LuPra_01468</name>
</gene>
<name>A0A143PKH7_LUTPR</name>
<reference evidence="3 4" key="1">
    <citation type="journal article" date="2016" name="Genome Announc.">
        <title>First Complete Genome Sequence of a Subdivision 6 Acidobacterium Strain.</title>
        <authorList>
            <person name="Huang S."/>
            <person name="Vieira S."/>
            <person name="Bunk B."/>
            <person name="Riedel T."/>
            <person name="Sproer C."/>
            <person name="Overmann J."/>
        </authorList>
    </citation>
    <scope>NUCLEOTIDE SEQUENCE [LARGE SCALE GENOMIC DNA]</scope>
    <source>
        <strain evidence="4">DSM 100886 HEG_-6_39</strain>
    </source>
</reference>
<dbReference type="InterPro" id="IPR029010">
    <property type="entry name" value="ThuA-like"/>
</dbReference>
<dbReference type="Pfam" id="PF06283">
    <property type="entry name" value="ThuA"/>
    <property type="match status" value="1"/>
</dbReference>
<dbReference type="AlphaFoldDB" id="A0A143PKH7"/>
<dbReference type="EMBL" id="CP015136">
    <property type="protein sequence ID" value="AMY08274.1"/>
    <property type="molecule type" value="Genomic_DNA"/>
</dbReference>
<feature type="chain" id="PRO_5007511535" evidence="1">
    <location>
        <begin position="20"/>
        <end position="315"/>
    </location>
</feature>
<dbReference type="PANTHER" id="PTHR40469">
    <property type="entry name" value="SECRETED GLYCOSYL HYDROLASE"/>
    <property type="match status" value="1"/>
</dbReference>
<dbReference type="PANTHER" id="PTHR40469:SF2">
    <property type="entry name" value="GALACTOSE-BINDING DOMAIN-LIKE SUPERFAMILY PROTEIN"/>
    <property type="match status" value="1"/>
</dbReference>
<evidence type="ECO:0000256" key="1">
    <source>
        <dbReference type="SAM" id="SignalP"/>
    </source>
</evidence>
<dbReference type="Gene3D" id="3.40.50.880">
    <property type="match status" value="1"/>
</dbReference>
<dbReference type="SUPFAM" id="SSF52317">
    <property type="entry name" value="Class I glutamine amidotransferase-like"/>
    <property type="match status" value="1"/>
</dbReference>
<evidence type="ECO:0000259" key="2">
    <source>
        <dbReference type="Pfam" id="PF06283"/>
    </source>
</evidence>
<accession>A0A143PKH7</accession>
<keyword evidence="1" id="KW-0732">Signal</keyword>
<evidence type="ECO:0000313" key="4">
    <source>
        <dbReference type="Proteomes" id="UP000076079"/>
    </source>
</evidence>
<evidence type="ECO:0000313" key="3">
    <source>
        <dbReference type="EMBL" id="AMY08274.1"/>
    </source>
</evidence>
<feature type="signal peptide" evidence="1">
    <location>
        <begin position="1"/>
        <end position="19"/>
    </location>
</feature>
<proteinExistence type="predicted"/>
<protein>
    <submittedName>
        <fullName evidence="3">Trehalose utilization</fullName>
    </submittedName>
</protein>
<dbReference type="STRING" id="1855912.LuPra_01468"/>
<sequence precursor="true">MRQTFIGLMVTVAVAATMAAQGPARTKVMLLDGESGGPYHKWQLTTPLIKKALEETGKFDVTVVTAPAVTGVLTDFRPDFAAFKAVVFNYDAPDERWPEPLRAAFEQYVSAGGGVVIVHAADNAFSGWKAWNDMIGVGGWRGRTVASGPYWYYKDDKLVKDTADGPGASHGRRTPYAIKTRAADHPVMKGLPATWMHQGDELYAHLRGPGTNMTVLATAFADPANNGTDRDEPILMASTFGKGRTFHTVLGHDIVGMSCVGFVVTLQRATEWVATGAVTQKVPTSFPTATTVSYRADLAALDPNYARGLNSLDAK</sequence>
<dbReference type="KEGG" id="abac:LuPra_01468"/>
<keyword evidence="4" id="KW-1185">Reference proteome</keyword>
<dbReference type="RefSeq" id="WP_234800773.1">
    <property type="nucleotide sequence ID" value="NZ_CP015136.1"/>
</dbReference>
<dbReference type="InterPro" id="IPR029062">
    <property type="entry name" value="Class_I_gatase-like"/>
</dbReference>
<reference evidence="4" key="2">
    <citation type="submission" date="2016-04" db="EMBL/GenBank/DDBJ databases">
        <title>First Complete Genome Sequence of a Subdivision 6 Acidobacterium.</title>
        <authorList>
            <person name="Huang S."/>
            <person name="Vieira S."/>
            <person name="Bunk B."/>
            <person name="Riedel T."/>
            <person name="Sproeer C."/>
            <person name="Overmann J."/>
        </authorList>
    </citation>
    <scope>NUCLEOTIDE SEQUENCE [LARGE SCALE GENOMIC DNA]</scope>
    <source>
        <strain evidence="4">DSM 100886 HEG_-6_39</strain>
    </source>
</reference>